<feature type="domain" description="Sulfatase N-terminal" evidence="7">
    <location>
        <begin position="244"/>
        <end position="507"/>
    </location>
</feature>
<keyword evidence="5 6" id="KW-0472">Membrane</keyword>
<evidence type="ECO:0000256" key="6">
    <source>
        <dbReference type="SAM" id="Phobius"/>
    </source>
</evidence>
<feature type="transmembrane region" description="Helical" evidence="6">
    <location>
        <begin position="6"/>
        <end position="23"/>
    </location>
</feature>
<comment type="caution">
    <text evidence="8">The sequence shown here is derived from an EMBL/GenBank/DDBJ whole genome shotgun (WGS) entry which is preliminary data.</text>
</comment>
<dbReference type="PANTHER" id="PTHR47371">
    <property type="entry name" value="LIPOTEICHOIC ACID SYNTHASE"/>
    <property type="match status" value="1"/>
</dbReference>
<reference evidence="8" key="2">
    <citation type="submission" date="2023-01" db="EMBL/GenBank/DDBJ databases">
        <title>Draft genome sequence of Sneathiella chinensis strain NBRC 103408.</title>
        <authorList>
            <person name="Sun Q."/>
            <person name="Mori K."/>
        </authorList>
    </citation>
    <scope>NUCLEOTIDE SEQUENCE</scope>
    <source>
        <strain evidence="8">NBRC 103408</strain>
    </source>
</reference>
<evidence type="ECO:0000256" key="2">
    <source>
        <dbReference type="ARBA" id="ARBA00022475"/>
    </source>
</evidence>
<evidence type="ECO:0000313" key="9">
    <source>
        <dbReference type="Proteomes" id="UP001161409"/>
    </source>
</evidence>
<comment type="subcellular location">
    <subcellularLocation>
        <location evidence="1">Cell membrane</location>
        <topology evidence="1">Multi-pass membrane protein</topology>
    </subcellularLocation>
</comment>
<dbReference type="Proteomes" id="UP001161409">
    <property type="component" value="Unassembled WGS sequence"/>
</dbReference>
<dbReference type="PANTHER" id="PTHR47371:SF3">
    <property type="entry name" value="PHOSPHOGLYCEROL TRANSFERASE I"/>
    <property type="match status" value="1"/>
</dbReference>
<keyword evidence="3 6" id="KW-0812">Transmembrane</keyword>
<evidence type="ECO:0000259" key="7">
    <source>
        <dbReference type="Pfam" id="PF00884"/>
    </source>
</evidence>
<keyword evidence="4 6" id="KW-1133">Transmembrane helix</keyword>
<keyword evidence="2" id="KW-1003">Cell membrane</keyword>
<reference evidence="8" key="1">
    <citation type="journal article" date="2014" name="Int. J. Syst. Evol. Microbiol.">
        <title>Complete genome of a new Firmicutes species belonging to the dominant human colonic microbiota ('Ruminococcus bicirculans') reveals two chromosomes and a selective capacity to utilize plant glucans.</title>
        <authorList>
            <consortium name="NISC Comparative Sequencing Program"/>
            <person name="Wegmann U."/>
            <person name="Louis P."/>
            <person name="Goesmann A."/>
            <person name="Henrissat B."/>
            <person name="Duncan S.H."/>
            <person name="Flint H.J."/>
        </authorList>
    </citation>
    <scope>NUCLEOTIDE SEQUENCE</scope>
    <source>
        <strain evidence="8">NBRC 103408</strain>
    </source>
</reference>
<proteinExistence type="predicted"/>
<evidence type="ECO:0000313" key="8">
    <source>
        <dbReference type="EMBL" id="GLQ05774.1"/>
    </source>
</evidence>
<evidence type="ECO:0000256" key="4">
    <source>
        <dbReference type="ARBA" id="ARBA00022989"/>
    </source>
</evidence>
<gene>
    <name evidence="8" type="primary">wcbQ</name>
    <name evidence="8" type="ORF">GCM10007924_09950</name>
</gene>
<feature type="transmembrane region" description="Helical" evidence="6">
    <location>
        <begin position="113"/>
        <end position="131"/>
    </location>
</feature>
<dbReference type="RefSeq" id="WP_169559744.1">
    <property type="nucleotide sequence ID" value="NZ_BSNF01000001.1"/>
</dbReference>
<keyword evidence="9" id="KW-1185">Reference proteome</keyword>
<protein>
    <submittedName>
        <fullName evidence="8">Capsular polysaccharide biosynthesis protein</fullName>
    </submittedName>
</protein>
<feature type="transmembrane region" description="Helical" evidence="6">
    <location>
        <begin position="58"/>
        <end position="77"/>
    </location>
</feature>
<sequence length="547" mass="61747">MWLVLGSAISLLAMIWLLDLVVLPKRTRGNRGGVFTFFSVTPPLVYYSSILMLTYRPIFSLLFSVGTYAVIVVLNNAKVKAVKEPLVYSDFHLFREVIRHPHLYVKYIDMRKLLGIVALAVLAVYASFRYEPPIIERAVMADYLPAGLFFTILLGAIYAIIYGPLQKPFRKILLGFGPTADVTQNVTQLGLVVCLIFYFFLSGMDKVPANRAGRSKTKQADGAKAEDFQTIFQNPERARGGRLPDIIAVQAESFFDVRYLQSGLDENILENYDSIVSTAAFHGRLTVPAWGAYTMRTEFAFLSGLPEDALGHHKFNPYLQLGSKPFWTLAHNLKALGYTTVCVHPFPATFFNRKNVFPNLGFDHFIDMNEFDSDAFYGPYVSDVALGQRIIQVVEDSEKPVFVFAITMENHGAWPVDRLKAVDGDSMKEENWPLGCFSLNHYIAHMRNSDQMMKEVSGYLKERDEPAVFCLYGDHMPNLQNAFSQVGYDDPRTDYFIWTTRGKRSKQLDTSADTLSRLLLDVALNERSDNLPKSQETEQVAATSRSA</sequence>
<dbReference type="SUPFAM" id="SSF53649">
    <property type="entry name" value="Alkaline phosphatase-like"/>
    <property type="match status" value="1"/>
</dbReference>
<evidence type="ECO:0000256" key="5">
    <source>
        <dbReference type="ARBA" id="ARBA00023136"/>
    </source>
</evidence>
<name>A0ABQ5U1P3_9PROT</name>
<accession>A0ABQ5U1P3</accession>
<feature type="transmembrane region" description="Helical" evidence="6">
    <location>
        <begin position="186"/>
        <end position="204"/>
    </location>
</feature>
<dbReference type="CDD" id="cd16015">
    <property type="entry name" value="LTA_synthase"/>
    <property type="match status" value="1"/>
</dbReference>
<dbReference type="InterPro" id="IPR017850">
    <property type="entry name" value="Alkaline_phosphatase_core_sf"/>
</dbReference>
<dbReference type="Gene3D" id="3.40.720.10">
    <property type="entry name" value="Alkaline Phosphatase, subunit A"/>
    <property type="match status" value="1"/>
</dbReference>
<feature type="transmembrane region" description="Helical" evidence="6">
    <location>
        <begin position="143"/>
        <end position="165"/>
    </location>
</feature>
<dbReference type="InterPro" id="IPR000917">
    <property type="entry name" value="Sulfatase_N"/>
</dbReference>
<dbReference type="InterPro" id="IPR050448">
    <property type="entry name" value="OpgB/LTA_synthase_biosynth"/>
</dbReference>
<organism evidence="8 9">
    <name type="scientific">Sneathiella chinensis</name>
    <dbReference type="NCBI Taxonomy" id="349750"/>
    <lineage>
        <taxon>Bacteria</taxon>
        <taxon>Pseudomonadati</taxon>
        <taxon>Pseudomonadota</taxon>
        <taxon>Alphaproteobacteria</taxon>
        <taxon>Sneathiellales</taxon>
        <taxon>Sneathiellaceae</taxon>
        <taxon>Sneathiella</taxon>
    </lineage>
</organism>
<evidence type="ECO:0000256" key="3">
    <source>
        <dbReference type="ARBA" id="ARBA00022692"/>
    </source>
</evidence>
<dbReference type="Pfam" id="PF00884">
    <property type="entry name" value="Sulfatase"/>
    <property type="match status" value="1"/>
</dbReference>
<evidence type="ECO:0000256" key="1">
    <source>
        <dbReference type="ARBA" id="ARBA00004651"/>
    </source>
</evidence>
<dbReference type="EMBL" id="BSNF01000001">
    <property type="protein sequence ID" value="GLQ05774.1"/>
    <property type="molecule type" value="Genomic_DNA"/>
</dbReference>